<name>A0A1H7XWK6_9HYPH</name>
<organism evidence="2 3">
    <name type="scientific">Bosea lupini</name>
    <dbReference type="NCBI Taxonomy" id="1036779"/>
    <lineage>
        <taxon>Bacteria</taxon>
        <taxon>Pseudomonadati</taxon>
        <taxon>Pseudomonadota</taxon>
        <taxon>Alphaproteobacteria</taxon>
        <taxon>Hyphomicrobiales</taxon>
        <taxon>Boseaceae</taxon>
        <taxon>Bosea</taxon>
    </lineage>
</organism>
<evidence type="ECO:0000259" key="1">
    <source>
        <dbReference type="SMART" id="SM00421"/>
    </source>
</evidence>
<dbReference type="SMART" id="SM00421">
    <property type="entry name" value="HTH_LUXR"/>
    <property type="match status" value="1"/>
</dbReference>
<sequence>MARANLDTVTSAVDGLLDAALDFEQMPGAIEQVRKLFNGSKACLGHFGPDTHPADSITNNSDPELDAFCYRELMTEAQSFIAQVAGVPVGTVYRDHALFGDELRSNRFWREWMAPQDMYGGMASRVLEAGPSFWLCDVQRGRGQEPFDAADIALFERLMPVMRRVTQLRQQLGRLSIERDMARRALDELSLAIIIVDRSLQLAYANAVGEELLATPDSPLGLRGGKLHARAPSEQGRLKDLVTEAGDRTAMRGQMLLTARNPDARDISLAVTPLSPAYALSGRVNDVMIVARAVEPASGGLIAARQMFDLTEAEAKLALGLASGLSLAEVAQGQGIRMTTARTHLARVFSKTGTRQQSQVAALLRAAELPLRRP</sequence>
<dbReference type="EMBL" id="FOAN01000010">
    <property type="protein sequence ID" value="SEM37984.1"/>
    <property type="molecule type" value="Genomic_DNA"/>
</dbReference>
<feature type="domain" description="HTH luxR-type" evidence="1">
    <location>
        <begin position="307"/>
        <end position="364"/>
    </location>
</feature>
<proteinExistence type="predicted"/>
<dbReference type="STRING" id="1036779.SAMN04515666_110206"/>
<dbReference type="SUPFAM" id="SSF46894">
    <property type="entry name" value="C-terminal effector domain of the bipartite response regulators"/>
    <property type="match status" value="1"/>
</dbReference>
<dbReference type="GO" id="GO:0006355">
    <property type="term" value="P:regulation of DNA-templated transcription"/>
    <property type="evidence" value="ECO:0007669"/>
    <property type="project" value="InterPro"/>
</dbReference>
<keyword evidence="2" id="KW-0238">DNA-binding</keyword>
<evidence type="ECO:0000313" key="3">
    <source>
        <dbReference type="Proteomes" id="UP000199664"/>
    </source>
</evidence>
<dbReference type="Gene3D" id="1.10.10.10">
    <property type="entry name" value="Winged helix-like DNA-binding domain superfamily/Winged helix DNA-binding domain"/>
    <property type="match status" value="1"/>
</dbReference>
<dbReference type="InterPro" id="IPR000792">
    <property type="entry name" value="Tscrpt_reg_LuxR_C"/>
</dbReference>
<gene>
    <name evidence="2" type="ORF">SAMN04515666_110206</name>
</gene>
<keyword evidence="3" id="KW-1185">Reference proteome</keyword>
<dbReference type="InterPro" id="IPR036388">
    <property type="entry name" value="WH-like_DNA-bd_sf"/>
</dbReference>
<dbReference type="OrthoDB" id="5497412at2"/>
<evidence type="ECO:0000313" key="2">
    <source>
        <dbReference type="EMBL" id="SEM37984.1"/>
    </source>
</evidence>
<reference evidence="3" key="1">
    <citation type="submission" date="2016-10" db="EMBL/GenBank/DDBJ databases">
        <authorList>
            <person name="Varghese N."/>
            <person name="Submissions S."/>
        </authorList>
    </citation>
    <scope>NUCLEOTIDE SEQUENCE [LARGE SCALE GENOMIC DNA]</scope>
    <source>
        <strain evidence="3">LMG 26383,CCUG 61248,R- 45681</strain>
    </source>
</reference>
<dbReference type="GO" id="GO:0003677">
    <property type="term" value="F:DNA binding"/>
    <property type="evidence" value="ECO:0007669"/>
    <property type="project" value="UniProtKB-KW"/>
</dbReference>
<dbReference type="Proteomes" id="UP000199664">
    <property type="component" value="Unassembled WGS sequence"/>
</dbReference>
<protein>
    <submittedName>
        <fullName evidence="2">DNA-binding transcriptional regulator, CsgD family</fullName>
    </submittedName>
</protein>
<dbReference type="AlphaFoldDB" id="A0A1H7XWK6"/>
<accession>A0A1H7XWK6</accession>
<dbReference type="RefSeq" id="WP_091841254.1">
    <property type="nucleotide sequence ID" value="NZ_FOAN01000010.1"/>
</dbReference>
<dbReference type="InterPro" id="IPR016032">
    <property type="entry name" value="Sig_transdc_resp-reg_C-effctor"/>
</dbReference>